<keyword evidence="2" id="KW-1185">Reference proteome</keyword>
<dbReference type="OrthoDB" id="2686081at2759"/>
<feature type="non-terminal residue" evidence="1">
    <location>
        <position position="1"/>
    </location>
</feature>
<feature type="non-terminal residue" evidence="1">
    <location>
        <position position="70"/>
    </location>
</feature>
<sequence>IKFAMLPLPDSYLFHEALAGSDLVDESDLPHWDKAPPYDLPIPPNTVEEVQFTQNLLYVMHGQQLRLERE</sequence>
<dbReference type="Proteomes" id="UP000092154">
    <property type="component" value="Unassembled WGS sequence"/>
</dbReference>
<dbReference type="EMBL" id="KV448950">
    <property type="protein sequence ID" value="OAX32651.1"/>
    <property type="molecule type" value="Genomic_DNA"/>
</dbReference>
<gene>
    <name evidence="1" type="ORF">K503DRAFT_661822</name>
</gene>
<dbReference type="AlphaFoldDB" id="A0A1B7MJ75"/>
<accession>A0A1B7MJ75</accession>
<organism evidence="1 2">
    <name type="scientific">Rhizopogon vinicolor AM-OR11-026</name>
    <dbReference type="NCBI Taxonomy" id="1314800"/>
    <lineage>
        <taxon>Eukaryota</taxon>
        <taxon>Fungi</taxon>
        <taxon>Dikarya</taxon>
        <taxon>Basidiomycota</taxon>
        <taxon>Agaricomycotina</taxon>
        <taxon>Agaricomycetes</taxon>
        <taxon>Agaricomycetidae</taxon>
        <taxon>Boletales</taxon>
        <taxon>Suillineae</taxon>
        <taxon>Rhizopogonaceae</taxon>
        <taxon>Rhizopogon</taxon>
    </lineage>
</organism>
<evidence type="ECO:0000313" key="1">
    <source>
        <dbReference type="EMBL" id="OAX32651.1"/>
    </source>
</evidence>
<proteinExistence type="predicted"/>
<name>A0A1B7MJ75_9AGAM</name>
<protein>
    <submittedName>
        <fullName evidence="1">Uncharacterized protein</fullName>
    </submittedName>
</protein>
<reference evidence="1 2" key="1">
    <citation type="submission" date="2016-06" db="EMBL/GenBank/DDBJ databases">
        <title>Comparative genomics of the ectomycorrhizal sister species Rhizopogon vinicolor and Rhizopogon vesiculosus (Basidiomycota: Boletales) reveals a divergence of the mating type B locus.</title>
        <authorList>
            <consortium name="DOE Joint Genome Institute"/>
            <person name="Mujic A.B."/>
            <person name="Kuo A."/>
            <person name="Tritt A."/>
            <person name="Lipzen A."/>
            <person name="Chen C."/>
            <person name="Johnson J."/>
            <person name="Sharma A."/>
            <person name="Barry K."/>
            <person name="Grigoriev I.V."/>
            <person name="Spatafora J.W."/>
        </authorList>
    </citation>
    <scope>NUCLEOTIDE SEQUENCE [LARGE SCALE GENOMIC DNA]</scope>
    <source>
        <strain evidence="1 2">AM-OR11-026</strain>
    </source>
</reference>
<evidence type="ECO:0000313" key="2">
    <source>
        <dbReference type="Proteomes" id="UP000092154"/>
    </source>
</evidence>
<dbReference type="InParanoid" id="A0A1B7MJ75"/>